<evidence type="ECO:0000256" key="7">
    <source>
        <dbReference type="HAMAP-Rule" id="MF_02065"/>
    </source>
</evidence>
<accession>A0A4V3DEP4</accession>
<keyword evidence="3 7" id="KW-1133">Transmembrane helix</keyword>
<organism evidence="9 10">
    <name type="scientific">Dongia mobilis</name>
    <dbReference type="NCBI Taxonomy" id="578943"/>
    <lineage>
        <taxon>Bacteria</taxon>
        <taxon>Pseudomonadati</taxon>
        <taxon>Pseudomonadota</taxon>
        <taxon>Alphaproteobacteria</taxon>
        <taxon>Rhodospirillales</taxon>
        <taxon>Dongiaceae</taxon>
        <taxon>Dongia</taxon>
    </lineage>
</organism>
<gene>
    <name evidence="7" type="primary">mltG</name>
    <name evidence="9" type="ORF">A8950_2311</name>
</gene>
<feature type="site" description="Important for catalytic activity" evidence="7">
    <location>
        <position position="207"/>
    </location>
</feature>
<keyword evidence="7" id="KW-0997">Cell inner membrane</keyword>
<evidence type="ECO:0000313" key="10">
    <source>
        <dbReference type="Proteomes" id="UP000295783"/>
    </source>
</evidence>
<keyword evidence="2 7" id="KW-0812">Transmembrane</keyword>
<proteinExistence type="inferred from homology"/>
<feature type="signal peptide" evidence="8">
    <location>
        <begin position="1"/>
        <end position="24"/>
    </location>
</feature>
<dbReference type="AlphaFoldDB" id="A0A4V3DEP4"/>
<evidence type="ECO:0000256" key="4">
    <source>
        <dbReference type="ARBA" id="ARBA00023136"/>
    </source>
</evidence>
<dbReference type="EMBL" id="SNYW01000008">
    <property type="protein sequence ID" value="TDQ82488.1"/>
    <property type="molecule type" value="Genomic_DNA"/>
</dbReference>
<evidence type="ECO:0000256" key="3">
    <source>
        <dbReference type="ARBA" id="ARBA00022989"/>
    </source>
</evidence>
<dbReference type="CDD" id="cd08010">
    <property type="entry name" value="MltG_like"/>
    <property type="match status" value="1"/>
</dbReference>
<evidence type="ECO:0000256" key="5">
    <source>
        <dbReference type="ARBA" id="ARBA00023239"/>
    </source>
</evidence>
<dbReference type="GO" id="GO:0071555">
    <property type="term" value="P:cell wall organization"/>
    <property type="evidence" value="ECO:0007669"/>
    <property type="project" value="UniProtKB-KW"/>
</dbReference>
<evidence type="ECO:0000313" key="9">
    <source>
        <dbReference type="EMBL" id="TDQ82488.1"/>
    </source>
</evidence>
<protein>
    <recommendedName>
        <fullName evidence="7">Endolytic murein transglycosylase</fullName>
        <ecNumber evidence="7">4.2.2.29</ecNumber>
    </recommendedName>
    <alternativeName>
        <fullName evidence="7">Peptidoglycan lytic transglycosylase</fullName>
    </alternativeName>
    <alternativeName>
        <fullName evidence="7">Peptidoglycan polymerization terminase</fullName>
    </alternativeName>
</protein>
<keyword evidence="10" id="KW-1185">Reference proteome</keyword>
<comment type="caution">
    <text evidence="9">The sequence shown here is derived from an EMBL/GenBank/DDBJ whole genome shotgun (WGS) entry which is preliminary data.</text>
</comment>
<dbReference type="RefSeq" id="WP_133613760.1">
    <property type="nucleotide sequence ID" value="NZ_SNYW01000008.1"/>
</dbReference>
<dbReference type="Gene3D" id="3.30.1490.480">
    <property type="entry name" value="Endolytic murein transglycosylase"/>
    <property type="match status" value="1"/>
</dbReference>
<evidence type="ECO:0000256" key="8">
    <source>
        <dbReference type="SAM" id="SignalP"/>
    </source>
</evidence>
<dbReference type="Pfam" id="PF02618">
    <property type="entry name" value="YceG"/>
    <property type="match status" value="1"/>
</dbReference>
<dbReference type="InterPro" id="IPR003770">
    <property type="entry name" value="MLTG-like"/>
</dbReference>
<name>A0A4V3DEP4_9PROT</name>
<comment type="catalytic activity">
    <reaction evidence="7">
        <text>a peptidoglycan chain = a peptidoglycan chain with N-acetyl-1,6-anhydromuramyl-[peptide] at the reducing end + a peptidoglycan chain with N-acetylglucosamine at the non-reducing end.</text>
        <dbReference type="EC" id="4.2.2.29"/>
    </reaction>
</comment>
<dbReference type="PANTHER" id="PTHR30518:SF2">
    <property type="entry name" value="ENDOLYTIC MUREIN TRANSGLYCOSYLASE"/>
    <property type="match status" value="1"/>
</dbReference>
<sequence>MSLFRRLARLAAALVLLGALAVGAAAYWFQATFNGNGPLTEEKTLVIPKGSGVAAIAELLAAEGIIAEPLVFKAGVRLYADSQPLQAGEFSFPAHVSPRGAMQVLIEGKSVLHRITIAEGLTVAEIFAVLEAMPLLEGSLPSLPPEGSLLPETYFFVRGDQRSAMVERMQANMQAKLAELWEQRDPELKTISTPEEAVILASIVEKETGVKAERARVAAVFHNRLRIGMPLQSDPTAIYGITEGKAPLGRELTTADLRLDNDYNTYVIPGLPPGPIANPGVAALHAVLNPITSKELYFVADGTGGHAFAETLDGHNRNVAKWRKIQKQRSQSE</sequence>
<feature type="chain" id="PRO_5020199684" description="Endolytic murein transglycosylase" evidence="8">
    <location>
        <begin position="25"/>
        <end position="333"/>
    </location>
</feature>
<keyword evidence="8" id="KW-0732">Signal</keyword>
<dbReference type="OrthoDB" id="9814591at2"/>
<dbReference type="HAMAP" id="MF_02065">
    <property type="entry name" value="MltG"/>
    <property type="match status" value="1"/>
</dbReference>
<keyword evidence="1 7" id="KW-1003">Cell membrane</keyword>
<keyword evidence="5 7" id="KW-0456">Lyase</keyword>
<comment type="similarity">
    <text evidence="7">Belongs to the transglycosylase MltG family.</text>
</comment>
<keyword evidence="6 7" id="KW-0961">Cell wall biogenesis/degradation</keyword>
<dbReference type="GO" id="GO:0005886">
    <property type="term" value="C:plasma membrane"/>
    <property type="evidence" value="ECO:0007669"/>
    <property type="project" value="UniProtKB-UniRule"/>
</dbReference>
<dbReference type="Proteomes" id="UP000295783">
    <property type="component" value="Unassembled WGS sequence"/>
</dbReference>
<evidence type="ECO:0000256" key="2">
    <source>
        <dbReference type="ARBA" id="ARBA00022692"/>
    </source>
</evidence>
<dbReference type="NCBIfam" id="TIGR00247">
    <property type="entry name" value="endolytic transglycosylase MltG"/>
    <property type="match status" value="1"/>
</dbReference>
<dbReference type="GO" id="GO:0009252">
    <property type="term" value="P:peptidoglycan biosynthetic process"/>
    <property type="evidence" value="ECO:0007669"/>
    <property type="project" value="UniProtKB-UniRule"/>
</dbReference>
<reference evidence="9 10" key="1">
    <citation type="submission" date="2019-03" db="EMBL/GenBank/DDBJ databases">
        <title>Genomic Encyclopedia of Type Strains, Phase III (KMG-III): the genomes of soil and plant-associated and newly described type strains.</title>
        <authorList>
            <person name="Whitman W."/>
        </authorList>
    </citation>
    <scope>NUCLEOTIDE SEQUENCE [LARGE SCALE GENOMIC DNA]</scope>
    <source>
        <strain evidence="9 10">CGMCC 1.7660</strain>
    </source>
</reference>
<dbReference type="GO" id="GO:0008932">
    <property type="term" value="F:lytic endotransglycosylase activity"/>
    <property type="evidence" value="ECO:0007669"/>
    <property type="project" value="UniProtKB-UniRule"/>
</dbReference>
<comment type="function">
    <text evidence="7">Functions as a peptidoglycan terminase that cleaves nascent peptidoglycan strands endolytically to terminate their elongation.</text>
</comment>
<dbReference type="PANTHER" id="PTHR30518">
    <property type="entry name" value="ENDOLYTIC MUREIN TRANSGLYCOSYLASE"/>
    <property type="match status" value="1"/>
</dbReference>
<evidence type="ECO:0000256" key="1">
    <source>
        <dbReference type="ARBA" id="ARBA00022475"/>
    </source>
</evidence>
<keyword evidence="4 7" id="KW-0472">Membrane</keyword>
<dbReference type="EC" id="4.2.2.29" evidence="7"/>
<dbReference type="Gene3D" id="3.30.160.60">
    <property type="entry name" value="Classic Zinc Finger"/>
    <property type="match status" value="1"/>
</dbReference>
<evidence type="ECO:0000256" key="6">
    <source>
        <dbReference type="ARBA" id="ARBA00023316"/>
    </source>
</evidence>